<dbReference type="EMBL" id="JAGETO010000066">
    <property type="protein sequence ID" value="MBO2029396.1"/>
    <property type="molecule type" value="Genomic_DNA"/>
</dbReference>
<gene>
    <name evidence="2" type="ORF">J4734_17240</name>
</gene>
<proteinExistence type="predicted"/>
<feature type="region of interest" description="Disordered" evidence="1">
    <location>
        <begin position="1"/>
        <end position="28"/>
    </location>
</feature>
<comment type="caution">
    <text evidence="2">The sequence shown here is derived from an EMBL/GenBank/DDBJ whole genome shotgun (WGS) entry which is preliminary data.</text>
</comment>
<reference evidence="2" key="1">
    <citation type="submission" date="2021-03" db="EMBL/GenBank/DDBJ databases">
        <title>Molecular epidemiology and mechanisms of colistin and carbapenem resistance in Enterobacteriaceae from clinical isolates, the environment and porcine samples in Pretoria, South Africa.</title>
        <authorList>
            <person name="Bogoshi D."/>
            <person name="Mbelle N.M."/>
            <person name="Naidoo V."/>
            <person name="Osei Sekyere J."/>
        </authorList>
    </citation>
    <scope>NUCLEOTIDE SEQUENCE</scope>
    <source>
        <strain evidence="2">C034</strain>
    </source>
</reference>
<name>A0A939SW53_KLEPN</name>
<protein>
    <submittedName>
        <fullName evidence="2">Uncharacterized protein</fullName>
    </submittedName>
</protein>
<accession>A0A939SW53</accession>
<sequence>MVEGGRFARQQAGDRAGGRPPIDALDDSVWRSPAWRPVPSASRNSTARAVANCILLNR</sequence>
<evidence type="ECO:0000313" key="2">
    <source>
        <dbReference type="EMBL" id="MBO2029396.1"/>
    </source>
</evidence>
<evidence type="ECO:0000256" key="1">
    <source>
        <dbReference type="SAM" id="MobiDB-lite"/>
    </source>
</evidence>
<dbReference type="Proteomes" id="UP000664620">
    <property type="component" value="Unassembled WGS sequence"/>
</dbReference>
<organism evidence="2 3">
    <name type="scientific">Klebsiella pneumoniae</name>
    <dbReference type="NCBI Taxonomy" id="573"/>
    <lineage>
        <taxon>Bacteria</taxon>
        <taxon>Pseudomonadati</taxon>
        <taxon>Pseudomonadota</taxon>
        <taxon>Gammaproteobacteria</taxon>
        <taxon>Enterobacterales</taxon>
        <taxon>Enterobacteriaceae</taxon>
        <taxon>Klebsiella/Raoultella group</taxon>
        <taxon>Klebsiella</taxon>
        <taxon>Klebsiella pneumoniae complex</taxon>
    </lineage>
</organism>
<evidence type="ECO:0000313" key="3">
    <source>
        <dbReference type="Proteomes" id="UP000664620"/>
    </source>
</evidence>
<dbReference type="AlphaFoldDB" id="A0A939SW53"/>